<evidence type="ECO:0000313" key="4">
    <source>
        <dbReference type="Proteomes" id="UP000035035"/>
    </source>
</evidence>
<dbReference type="PANTHER" id="PTHR46889">
    <property type="entry name" value="TRANSPOSASE INSF FOR INSERTION SEQUENCE IS3B-RELATED"/>
    <property type="match status" value="1"/>
</dbReference>
<proteinExistence type="predicted"/>
<protein>
    <submittedName>
        <fullName evidence="3">Transposase</fullName>
    </submittedName>
</protein>
<name>W9DG46_9ACTN</name>
<organism evidence="3 4">
    <name type="scientific">Gordonia alkanivorans CGMCC 6845</name>
    <dbReference type="NCBI Taxonomy" id="1423140"/>
    <lineage>
        <taxon>Bacteria</taxon>
        <taxon>Bacillati</taxon>
        <taxon>Actinomycetota</taxon>
        <taxon>Actinomycetes</taxon>
        <taxon>Mycobacteriales</taxon>
        <taxon>Gordoniaceae</taxon>
        <taxon>Gordonia</taxon>
    </lineage>
</organism>
<dbReference type="InterPro" id="IPR050900">
    <property type="entry name" value="Transposase_IS3/IS150/IS904"/>
</dbReference>
<gene>
    <name evidence="3" type="ORF">V525_19225</name>
</gene>
<keyword evidence="4" id="KW-1185">Reference proteome</keyword>
<dbReference type="Pfam" id="PF13683">
    <property type="entry name" value="rve_3"/>
    <property type="match status" value="1"/>
</dbReference>
<dbReference type="InterPro" id="IPR012337">
    <property type="entry name" value="RNaseH-like_sf"/>
</dbReference>
<feature type="region of interest" description="Disordered" evidence="1">
    <location>
        <begin position="100"/>
        <end position="120"/>
    </location>
</feature>
<dbReference type="Proteomes" id="UP000035035">
    <property type="component" value="Unassembled WGS sequence"/>
</dbReference>
<dbReference type="PANTHER" id="PTHR46889:SF4">
    <property type="entry name" value="TRANSPOSASE INSO FOR INSERTION SEQUENCE ELEMENT IS911B-RELATED"/>
    <property type="match status" value="1"/>
</dbReference>
<reference evidence="3 4" key="1">
    <citation type="journal article" date="2014" name="Genome Announc.">
        <title>Draft Genome Sequence of Gordonia alkanivorans Strain CGMCC6845, a Halotolerant Hydrocarbon-Degrading Bacterium.</title>
        <authorList>
            <person name="Wang X."/>
            <person name="Jin D."/>
            <person name="Zhou L."/>
            <person name="Wu L."/>
            <person name="An W."/>
            <person name="Zhao L."/>
        </authorList>
    </citation>
    <scope>NUCLEOTIDE SEQUENCE [LARGE SCALE GENOMIC DNA]</scope>
    <source>
        <strain evidence="3 4">CGMCC 6845</strain>
    </source>
</reference>
<dbReference type="GO" id="GO:0003676">
    <property type="term" value="F:nucleic acid binding"/>
    <property type="evidence" value="ECO:0007669"/>
    <property type="project" value="InterPro"/>
</dbReference>
<accession>W9DG46</accession>
<sequence length="120" mass="13157">MLHGPIEPAQYTSVTLTERLRLEDIAASIGTVGDAYDNALAESVNGLYKTECIRTTIFHSGPYKTVSDVEFATAGWVDWYNNSRLHSSIGQIPPTEFETLHYSGLGPEDQPKLEAAQNLG</sequence>
<dbReference type="InterPro" id="IPR001584">
    <property type="entry name" value="Integrase_cat-core"/>
</dbReference>
<comment type="caution">
    <text evidence="3">The sequence shown here is derived from an EMBL/GenBank/DDBJ whole genome shotgun (WGS) entry which is preliminary data.</text>
</comment>
<dbReference type="PATRIC" id="fig|1423140.3.peg.3829"/>
<evidence type="ECO:0000259" key="2">
    <source>
        <dbReference type="Pfam" id="PF13683"/>
    </source>
</evidence>
<dbReference type="Gene3D" id="3.30.420.10">
    <property type="entry name" value="Ribonuclease H-like superfamily/Ribonuclease H"/>
    <property type="match status" value="1"/>
</dbReference>
<dbReference type="SUPFAM" id="SSF53098">
    <property type="entry name" value="Ribonuclease H-like"/>
    <property type="match status" value="1"/>
</dbReference>
<evidence type="ECO:0000256" key="1">
    <source>
        <dbReference type="SAM" id="MobiDB-lite"/>
    </source>
</evidence>
<feature type="domain" description="Integrase catalytic" evidence="2">
    <location>
        <begin position="24"/>
        <end position="94"/>
    </location>
</feature>
<dbReference type="EMBL" id="AYXO01000054">
    <property type="protein sequence ID" value="ETA05260.1"/>
    <property type="molecule type" value="Genomic_DNA"/>
</dbReference>
<dbReference type="GO" id="GO:0015074">
    <property type="term" value="P:DNA integration"/>
    <property type="evidence" value="ECO:0007669"/>
    <property type="project" value="InterPro"/>
</dbReference>
<dbReference type="HOGENOM" id="CLU_027402_41_11_11"/>
<evidence type="ECO:0000313" key="3">
    <source>
        <dbReference type="EMBL" id="ETA05260.1"/>
    </source>
</evidence>
<dbReference type="InterPro" id="IPR036397">
    <property type="entry name" value="RNaseH_sf"/>
</dbReference>
<dbReference type="AlphaFoldDB" id="W9DG46"/>